<feature type="domain" description="C2H2-type" evidence="2">
    <location>
        <begin position="139"/>
        <end position="167"/>
    </location>
</feature>
<accession>A0A6A6T6M9</accession>
<dbReference type="Gene3D" id="3.30.160.60">
    <property type="entry name" value="Classic Zinc Finger"/>
    <property type="match status" value="1"/>
</dbReference>
<dbReference type="GO" id="GO:0008270">
    <property type="term" value="F:zinc ion binding"/>
    <property type="evidence" value="ECO:0007669"/>
    <property type="project" value="UniProtKB-KW"/>
</dbReference>
<evidence type="ECO:0000256" key="1">
    <source>
        <dbReference type="PROSITE-ProRule" id="PRU00042"/>
    </source>
</evidence>
<dbReference type="SMART" id="SM00355">
    <property type="entry name" value="ZnF_C2H2"/>
    <property type="match status" value="2"/>
</dbReference>
<dbReference type="EMBL" id="MU004357">
    <property type="protein sequence ID" value="KAF2654871.1"/>
    <property type="molecule type" value="Genomic_DNA"/>
</dbReference>
<keyword evidence="1" id="KW-0862">Zinc</keyword>
<dbReference type="OrthoDB" id="2687452at2759"/>
<dbReference type="InterPro" id="IPR036236">
    <property type="entry name" value="Znf_C2H2_sf"/>
</dbReference>
<dbReference type="Proteomes" id="UP000799324">
    <property type="component" value="Unassembled WGS sequence"/>
</dbReference>
<evidence type="ECO:0000259" key="2">
    <source>
        <dbReference type="PROSITE" id="PS50157"/>
    </source>
</evidence>
<dbReference type="SUPFAM" id="SSF57667">
    <property type="entry name" value="beta-beta-alpha zinc fingers"/>
    <property type="match status" value="1"/>
</dbReference>
<dbReference type="InterPro" id="IPR013087">
    <property type="entry name" value="Znf_C2H2_type"/>
</dbReference>
<keyword evidence="4" id="KW-1185">Reference proteome</keyword>
<feature type="domain" description="C2H2-type" evidence="2">
    <location>
        <begin position="167"/>
        <end position="191"/>
    </location>
</feature>
<sequence length="202" mass="22424">MPTPISGHLYRYGPASHSTPTAGLLNDPFSGTHSLQDSYPWSSTPGYMNGFEQPAAETGPQNFVAMANDMQYDGSAFLPDLLDTGALNGYLEGPHDLAAVVPALPQPFPALCDPPSAVPIPAQARPQRHQQDQAGDERLRCPKGCKSTFRRPAEFRRHMRKHETPQFQCLFNGCDKKFYRKDKAMAHSKVHETRFRNVLTGE</sequence>
<evidence type="ECO:0000313" key="4">
    <source>
        <dbReference type="Proteomes" id="UP000799324"/>
    </source>
</evidence>
<dbReference type="Pfam" id="PF00096">
    <property type="entry name" value="zf-C2H2"/>
    <property type="match status" value="1"/>
</dbReference>
<name>A0A6A6T6M9_9PLEO</name>
<organism evidence="3 4">
    <name type="scientific">Lophiostoma macrostomum CBS 122681</name>
    <dbReference type="NCBI Taxonomy" id="1314788"/>
    <lineage>
        <taxon>Eukaryota</taxon>
        <taxon>Fungi</taxon>
        <taxon>Dikarya</taxon>
        <taxon>Ascomycota</taxon>
        <taxon>Pezizomycotina</taxon>
        <taxon>Dothideomycetes</taxon>
        <taxon>Pleosporomycetidae</taxon>
        <taxon>Pleosporales</taxon>
        <taxon>Lophiostomataceae</taxon>
        <taxon>Lophiostoma</taxon>
    </lineage>
</organism>
<keyword evidence="1" id="KW-0479">Metal-binding</keyword>
<gene>
    <name evidence="3" type="ORF">K491DRAFT_693412</name>
</gene>
<dbReference type="PROSITE" id="PS00028">
    <property type="entry name" value="ZINC_FINGER_C2H2_1"/>
    <property type="match status" value="2"/>
</dbReference>
<keyword evidence="1" id="KW-0863">Zinc-finger</keyword>
<reference evidence="3" key="1">
    <citation type="journal article" date="2020" name="Stud. Mycol.">
        <title>101 Dothideomycetes genomes: a test case for predicting lifestyles and emergence of pathogens.</title>
        <authorList>
            <person name="Haridas S."/>
            <person name="Albert R."/>
            <person name="Binder M."/>
            <person name="Bloem J."/>
            <person name="Labutti K."/>
            <person name="Salamov A."/>
            <person name="Andreopoulos B."/>
            <person name="Baker S."/>
            <person name="Barry K."/>
            <person name="Bills G."/>
            <person name="Bluhm B."/>
            <person name="Cannon C."/>
            <person name="Castanera R."/>
            <person name="Culley D."/>
            <person name="Daum C."/>
            <person name="Ezra D."/>
            <person name="Gonzalez J."/>
            <person name="Henrissat B."/>
            <person name="Kuo A."/>
            <person name="Liang C."/>
            <person name="Lipzen A."/>
            <person name="Lutzoni F."/>
            <person name="Magnuson J."/>
            <person name="Mondo S."/>
            <person name="Nolan M."/>
            <person name="Ohm R."/>
            <person name="Pangilinan J."/>
            <person name="Park H.-J."/>
            <person name="Ramirez L."/>
            <person name="Alfaro M."/>
            <person name="Sun H."/>
            <person name="Tritt A."/>
            <person name="Yoshinaga Y."/>
            <person name="Zwiers L.-H."/>
            <person name="Turgeon B."/>
            <person name="Goodwin S."/>
            <person name="Spatafora J."/>
            <person name="Crous P."/>
            <person name="Grigoriev I."/>
        </authorList>
    </citation>
    <scope>NUCLEOTIDE SEQUENCE</scope>
    <source>
        <strain evidence="3">CBS 122681</strain>
    </source>
</reference>
<dbReference type="PROSITE" id="PS50157">
    <property type="entry name" value="ZINC_FINGER_C2H2_2"/>
    <property type="match status" value="2"/>
</dbReference>
<protein>
    <recommendedName>
        <fullName evidence="2">C2H2-type domain-containing protein</fullName>
    </recommendedName>
</protein>
<dbReference type="AlphaFoldDB" id="A0A6A6T6M9"/>
<evidence type="ECO:0000313" key="3">
    <source>
        <dbReference type="EMBL" id="KAF2654871.1"/>
    </source>
</evidence>
<proteinExistence type="predicted"/>